<keyword evidence="7" id="KW-0742">SOS response</keyword>
<evidence type="ECO:0000256" key="9">
    <source>
        <dbReference type="ARBA" id="ARBA00049244"/>
    </source>
</evidence>
<comment type="catalytic activity">
    <reaction evidence="9">
        <text>DNA(n) + a 2'-deoxyribonucleoside 5'-triphosphate = DNA(n+1) + diphosphate</text>
        <dbReference type="Rhea" id="RHEA:22508"/>
        <dbReference type="Rhea" id="RHEA-COMP:17339"/>
        <dbReference type="Rhea" id="RHEA-COMP:17340"/>
        <dbReference type="ChEBI" id="CHEBI:33019"/>
        <dbReference type="ChEBI" id="CHEBI:61560"/>
        <dbReference type="ChEBI" id="CHEBI:173112"/>
        <dbReference type="EC" id="2.7.7.7"/>
    </reaction>
</comment>
<dbReference type="AlphaFoldDB" id="A0A6H1Q1E0"/>
<dbReference type="PANTHER" id="PTHR11076">
    <property type="entry name" value="DNA REPAIR POLYMERASE UMUC / TRANSFERASE FAMILY MEMBER"/>
    <property type="match status" value="1"/>
</dbReference>
<name>A0A6H1Q1E0_9PROT</name>
<reference evidence="11 12" key="1">
    <citation type="journal article" date="2020" name="Nat. Microbiol.">
        <title>Lysogenic host-virus interactions in SAR11 marine bacteria.</title>
        <authorList>
            <person name="Morris R.M."/>
            <person name="Cain K.R."/>
            <person name="Hvorecny K.L."/>
            <person name="Kollman J.M."/>
        </authorList>
    </citation>
    <scope>NUCLEOTIDE SEQUENCE [LARGE SCALE GENOMIC DNA]</scope>
    <source>
        <strain evidence="11 12">NP1</strain>
    </source>
</reference>
<dbReference type="Pfam" id="PF13438">
    <property type="entry name" value="DUF4113"/>
    <property type="match status" value="1"/>
</dbReference>
<evidence type="ECO:0000256" key="2">
    <source>
        <dbReference type="ARBA" id="ARBA00011245"/>
    </source>
</evidence>
<evidence type="ECO:0000256" key="1">
    <source>
        <dbReference type="ARBA" id="ARBA00010945"/>
    </source>
</evidence>
<dbReference type="RefSeq" id="WP_168606614.1">
    <property type="nucleotide sequence ID" value="NZ_CP038852.1"/>
</dbReference>
<keyword evidence="12" id="KW-1185">Reference proteome</keyword>
<dbReference type="SUPFAM" id="SSF56672">
    <property type="entry name" value="DNA/RNA polymerases"/>
    <property type="match status" value="1"/>
</dbReference>
<dbReference type="GO" id="GO:0042276">
    <property type="term" value="P:error-prone translesion synthesis"/>
    <property type="evidence" value="ECO:0007669"/>
    <property type="project" value="TreeGrafter"/>
</dbReference>
<dbReference type="GO" id="GO:0003684">
    <property type="term" value="F:damaged DNA binding"/>
    <property type="evidence" value="ECO:0007669"/>
    <property type="project" value="InterPro"/>
</dbReference>
<comment type="similarity">
    <text evidence="1">Belongs to the DNA polymerase type-Y family.</text>
</comment>
<dbReference type="GO" id="GO:0006281">
    <property type="term" value="P:DNA repair"/>
    <property type="evidence" value="ECO:0007669"/>
    <property type="project" value="UniProtKB-KW"/>
</dbReference>
<comment type="subunit">
    <text evidence="2">Monomer.</text>
</comment>
<dbReference type="PROSITE" id="PS50173">
    <property type="entry name" value="UMUC"/>
    <property type="match status" value="1"/>
</dbReference>
<dbReference type="Gene3D" id="3.30.1490.100">
    <property type="entry name" value="DNA polymerase, Y-family, little finger domain"/>
    <property type="match status" value="1"/>
</dbReference>
<dbReference type="Pfam" id="PF11799">
    <property type="entry name" value="IMS_C"/>
    <property type="match status" value="1"/>
</dbReference>
<keyword evidence="4" id="KW-0227">DNA damage</keyword>
<dbReference type="InterPro" id="IPR050116">
    <property type="entry name" value="DNA_polymerase-Y"/>
</dbReference>
<dbReference type="Gene3D" id="3.30.70.270">
    <property type="match status" value="1"/>
</dbReference>
<dbReference type="InterPro" id="IPR043128">
    <property type="entry name" value="Rev_trsase/Diguanyl_cyclase"/>
</dbReference>
<dbReference type="InterPro" id="IPR025188">
    <property type="entry name" value="DUF4113"/>
</dbReference>
<dbReference type="InterPro" id="IPR001126">
    <property type="entry name" value="UmuC"/>
</dbReference>
<evidence type="ECO:0000313" key="11">
    <source>
        <dbReference type="EMBL" id="QIZ20732.1"/>
    </source>
</evidence>
<gene>
    <name evidence="11" type="ORF">E5R92_02890</name>
</gene>
<organism evidence="11 12">
    <name type="scientific">Candidatus Pelagibacter giovannonii</name>
    <dbReference type="NCBI Taxonomy" id="2563896"/>
    <lineage>
        <taxon>Bacteria</taxon>
        <taxon>Pseudomonadati</taxon>
        <taxon>Pseudomonadota</taxon>
        <taxon>Alphaproteobacteria</taxon>
        <taxon>Candidatus Pelagibacterales</taxon>
        <taxon>Candidatus Pelagibacteraceae</taxon>
        <taxon>Candidatus Pelagibacter</taxon>
    </lineage>
</organism>
<protein>
    <recommendedName>
        <fullName evidence="3">DNA-directed DNA polymerase</fullName>
        <ecNumber evidence="3">2.7.7.7</ecNumber>
    </recommendedName>
</protein>
<evidence type="ECO:0000259" key="10">
    <source>
        <dbReference type="PROSITE" id="PS50173"/>
    </source>
</evidence>
<evidence type="ECO:0000256" key="3">
    <source>
        <dbReference type="ARBA" id="ARBA00012417"/>
    </source>
</evidence>
<accession>A0A6H1Q1E0</accession>
<dbReference type="EC" id="2.7.7.7" evidence="3"/>
<keyword evidence="5" id="KW-0741">SOS mutagenesis</keyword>
<evidence type="ECO:0000256" key="5">
    <source>
        <dbReference type="ARBA" id="ARBA00023199"/>
    </source>
</evidence>
<dbReference type="SUPFAM" id="SSF100879">
    <property type="entry name" value="Lesion bypass DNA polymerase (Y-family), little finger domain"/>
    <property type="match status" value="1"/>
</dbReference>
<dbReference type="Pfam" id="PF00817">
    <property type="entry name" value="IMS"/>
    <property type="match status" value="1"/>
</dbReference>
<proteinExistence type="inferred from homology"/>
<dbReference type="PANTHER" id="PTHR11076:SF34">
    <property type="entry name" value="PROTEIN UMUC"/>
    <property type="match status" value="1"/>
</dbReference>
<dbReference type="GO" id="GO:0005829">
    <property type="term" value="C:cytosol"/>
    <property type="evidence" value="ECO:0007669"/>
    <property type="project" value="TreeGrafter"/>
</dbReference>
<sequence>MSSIQRTKKIALVDCNSFYVSCERLFNPKIRNKPVVVLSNNDGCIIARSNQAKSLGIKMGEPYFKAKEIILKNKVYVFSSNYSLYGDLSRRVMRTLKRFNPELEIYSVDEAFLDLSNYPDDEIEDVGKEIRSIVLQWTGIPTSIGIAKTKTLSKIANHIAKKKQSGVTNLIGIENIDPLLEKIDINDVWGVGKQMTKFYHQNGIYNAKQLKNMSNTWIKKSSNVLSSRTALELRGIPCIPLETKTSKRKSCVVSRSFGTRVEKFQELQEAVASYCLNASEKIRSESLIAKSITVSVRTSPFQNRGVYYSNAKTIDFPIATNNSIEIVKTALIALNEIFINGYRYQKAGITLTGLVSSNGSKNLFSTEKDEKIKDLMRSIDSTNYRYGRSTLSLASAGINKKWNMRRDHSSKIDTADFHSLPIIKAI</sequence>
<keyword evidence="6" id="KW-0234">DNA repair</keyword>
<dbReference type="KEGG" id="peg:E5R92_02890"/>
<comment type="function">
    <text evidence="8">Poorly processive, error-prone DNA polymerase involved in untargeted mutagenesis. Copies undamaged DNA at stalled replication forks, which arise in vivo from mismatched or misaligned primer ends. These misaligned primers can be extended by PolIV. Exhibits no 3'-5' exonuclease (proofreading) activity. May be involved in translesional synthesis, in conjunction with the beta clamp from PolIII.</text>
</comment>
<dbReference type="CDD" id="cd01700">
    <property type="entry name" value="PolY_Pol_V_umuC"/>
    <property type="match status" value="1"/>
</dbReference>
<evidence type="ECO:0000256" key="8">
    <source>
        <dbReference type="ARBA" id="ARBA00025589"/>
    </source>
</evidence>
<dbReference type="Proteomes" id="UP000501094">
    <property type="component" value="Chromosome"/>
</dbReference>
<dbReference type="GO" id="GO:0009432">
    <property type="term" value="P:SOS response"/>
    <property type="evidence" value="ECO:0007669"/>
    <property type="project" value="UniProtKB-KW"/>
</dbReference>
<dbReference type="Gene3D" id="3.40.1170.60">
    <property type="match status" value="1"/>
</dbReference>
<evidence type="ECO:0000256" key="7">
    <source>
        <dbReference type="ARBA" id="ARBA00023236"/>
    </source>
</evidence>
<dbReference type="GO" id="GO:0003887">
    <property type="term" value="F:DNA-directed DNA polymerase activity"/>
    <property type="evidence" value="ECO:0007669"/>
    <property type="project" value="UniProtKB-EC"/>
</dbReference>
<dbReference type="InterPro" id="IPR017961">
    <property type="entry name" value="DNA_pol_Y-fam_little_finger"/>
</dbReference>
<evidence type="ECO:0000256" key="4">
    <source>
        <dbReference type="ARBA" id="ARBA00022763"/>
    </source>
</evidence>
<evidence type="ECO:0000256" key="6">
    <source>
        <dbReference type="ARBA" id="ARBA00023204"/>
    </source>
</evidence>
<dbReference type="InterPro" id="IPR036775">
    <property type="entry name" value="DNA_pol_Y-fam_lit_finger_sf"/>
</dbReference>
<dbReference type="InterPro" id="IPR043502">
    <property type="entry name" value="DNA/RNA_pol_sf"/>
</dbReference>
<evidence type="ECO:0000313" key="12">
    <source>
        <dbReference type="Proteomes" id="UP000501094"/>
    </source>
</evidence>
<dbReference type="EMBL" id="CP038852">
    <property type="protein sequence ID" value="QIZ20732.1"/>
    <property type="molecule type" value="Genomic_DNA"/>
</dbReference>
<feature type="domain" description="UmuC" evidence="10">
    <location>
        <begin position="10"/>
        <end position="192"/>
    </location>
</feature>